<reference evidence="2 3" key="1">
    <citation type="journal article" date="2018" name="Nat. Genet.">
        <title>The Rosa genome provides new insights in the design of modern roses.</title>
        <authorList>
            <person name="Bendahmane M."/>
        </authorList>
    </citation>
    <scope>NUCLEOTIDE SEQUENCE [LARGE SCALE GENOMIC DNA]</scope>
    <source>
        <strain evidence="3">cv. Old Blush</strain>
    </source>
</reference>
<name>A0A2P6SPJ1_ROSCH</name>
<dbReference type="EMBL" id="PDCK01000039">
    <property type="protein sequence ID" value="PRQ60598.1"/>
    <property type="molecule type" value="Genomic_DNA"/>
</dbReference>
<comment type="caution">
    <text evidence="2">The sequence shown here is derived from an EMBL/GenBank/DDBJ whole genome shotgun (WGS) entry which is preliminary data.</text>
</comment>
<dbReference type="PANTHER" id="PTHR34361">
    <property type="entry name" value="OS08G0157800 PROTEIN"/>
    <property type="match status" value="1"/>
</dbReference>
<dbReference type="OMA" id="QAQPYQM"/>
<feature type="region of interest" description="Disordered" evidence="1">
    <location>
        <begin position="1004"/>
        <end position="1027"/>
    </location>
</feature>
<accession>A0A2P6SPJ1</accession>
<evidence type="ECO:0000313" key="2">
    <source>
        <dbReference type="EMBL" id="PRQ60598.1"/>
    </source>
</evidence>
<dbReference type="PANTHER" id="PTHR34361:SF2">
    <property type="entry name" value="OS08G0157800 PROTEIN"/>
    <property type="match status" value="1"/>
</dbReference>
<sequence>MMGFGTYGYGGPYLSSSSSSSLSALAPPFTVERPVPKPTSSPLVETFTPLVEVTEPPYTAPMNSSLHNWLPPHSPSSGSNFFANPTPSFDSVPSSNAYRYAGLPAVDSFSTNLPPMNTVTTPSSNAFTYDQGLDVAATSFVEAKPYYPSYLSPTIHGDSPMVAPDQPSYDWLSTSQFAPLDGSSHKEYTQRPSSSKYTAQWGGSWNGPAEWEQGKQGQFDGSFGPKETDVSTFPYKNYLNQEPHSSNSLKSYGVNEVASCNIPDWDGSVNAEHLGDKSFVGIKSKFSPIDFTKPTIGSLSGVPETPSKAPSSPFVTKSTFGVSTKPTIGSLSGVPETPSKAPSSPFVTKSTFGVSCEKRQHDASWNDITPISKSSPAFIIRPPAIGTKSSEPEIGLFKRSNSGRDAANADHGGYIPSLESHLPRRFEDKVPFDSSQLAIHLGRNDPFSVESSSTKDKELSNNGSINNDALDHLFKVKPGLPNSHVNPDGFDAALNINDSINSFLNSSENVDPNNPAVDSPCWKGVPGSRFSPFKASEEGGREQIKKLEGCNGLNLKMPMILSLNMGENISTQKPGEYHEFGWLGNDLLGNGLPLHLKKSSVANSAFGEHKLDDTMKTTCYPESSHDRGLQGYINTPNLGSGDKSSSLFEHSHTVQQGRGEGGLTTEAKNTKWSVGADVELNVNDTLECGSSHTSPAVENIFCSPSVEDAATKLTKSNGEESNMNMDVQMLVNTMNSLSELLLVNCSNSSRQLKKKDLDSLKAVISNLNSCISKHDENLLSTQESPSFQQSTLKYIEEQESPPLQQSTLTYIEELCKPNKVLSPDRPQLTKIFAPSIQDPLHLEGVQKVKKYDSFVKNDNEVIGSVSAKSDIDLLKQDKMTQAVKKILSENFHTEDTHPQTLLYKNLWLEAEAVICSTSYKARFNRLKNEMEKCKADQSKDVFEHTADMMTQSRSEVYPNSSPVEKLTPEVQGCPKFTLQESPTLNREDEDVMARFHILRNRIEDSHSTNATNGDESSSSLSPVPNKVDEVAPDADARLSPRISIQDSPTSSIIGWTNDYEASVMARFHILRDRVENSKFISDANVEDTVSSKVSHEHKAEEVAPVTSDDGSIQEFSIQDYLVSSTTGHANQYDDGSIQELNIQDFLDSTTTGHAFRYEDSVLARFNILKSRVDNCSDMPTVEQPLENVDLGYAESHS</sequence>
<dbReference type="Gramene" id="PRQ60598">
    <property type="protein sequence ID" value="PRQ60598"/>
    <property type="gene ID" value="RchiOBHm_Chr1g0383041"/>
</dbReference>
<feature type="compositionally biased region" description="Polar residues" evidence="1">
    <location>
        <begin position="1007"/>
        <end position="1022"/>
    </location>
</feature>
<evidence type="ECO:0000313" key="3">
    <source>
        <dbReference type="Proteomes" id="UP000238479"/>
    </source>
</evidence>
<dbReference type="AlphaFoldDB" id="A0A2P6SPJ1"/>
<gene>
    <name evidence="2" type="ORF">RchiOBHm_Chr1g0383041</name>
</gene>
<keyword evidence="3" id="KW-1185">Reference proteome</keyword>
<feature type="region of interest" description="Disordered" evidence="1">
    <location>
        <begin position="445"/>
        <end position="464"/>
    </location>
</feature>
<protein>
    <submittedName>
        <fullName evidence="2">Uncharacterized protein</fullName>
    </submittedName>
</protein>
<organism evidence="2 3">
    <name type="scientific">Rosa chinensis</name>
    <name type="common">China rose</name>
    <dbReference type="NCBI Taxonomy" id="74649"/>
    <lineage>
        <taxon>Eukaryota</taxon>
        <taxon>Viridiplantae</taxon>
        <taxon>Streptophyta</taxon>
        <taxon>Embryophyta</taxon>
        <taxon>Tracheophyta</taxon>
        <taxon>Spermatophyta</taxon>
        <taxon>Magnoliopsida</taxon>
        <taxon>eudicotyledons</taxon>
        <taxon>Gunneridae</taxon>
        <taxon>Pentapetalae</taxon>
        <taxon>rosids</taxon>
        <taxon>fabids</taxon>
        <taxon>Rosales</taxon>
        <taxon>Rosaceae</taxon>
        <taxon>Rosoideae</taxon>
        <taxon>Rosoideae incertae sedis</taxon>
        <taxon>Rosa</taxon>
    </lineage>
</organism>
<evidence type="ECO:0000256" key="1">
    <source>
        <dbReference type="SAM" id="MobiDB-lite"/>
    </source>
</evidence>
<proteinExistence type="predicted"/>
<dbReference type="Proteomes" id="UP000238479">
    <property type="component" value="Chromosome 1"/>
</dbReference>